<evidence type="ECO:0000313" key="20">
    <source>
        <dbReference type="Proteomes" id="UP000000391"/>
    </source>
</evidence>
<dbReference type="STRING" id="644295.Metev_1536"/>
<evidence type="ECO:0000256" key="4">
    <source>
        <dbReference type="ARBA" id="ARBA00022475"/>
    </source>
</evidence>
<feature type="domain" description="PAC" evidence="17">
    <location>
        <begin position="563"/>
        <end position="615"/>
    </location>
</feature>
<dbReference type="InterPro" id="IPR000700">
    <property type="entry name" value="PAS-assoc_C"/>
</dbReference>
<evidence type="ECO:0000313" key="19">
    <source>
        <dbReference type="EMBL" id="ADI74386.1"/>
    </source>
</evidence>
<evidence type="ECO:0000256" key="3">
    <source>
        <dbReference type="ARBA" id="ARBA00012438"/>
    </source>
</evidence>
<evidence type="ECO:0000256" key="14">
    <source>
        <dbReference type="SAM" id="Coils"/>
    </source>
</evidence>
<dbReference type="Pfam" id="PF00512">
    <property type="entry name" value="HisKA"/>
    <property type="match status" value="1"/>
</dbReference>
<dbReference type="InterPro" id="IPR050736">
    <property type="entry name" value="Sensor_HK_Regulatory"/>
</dbReference>
<accession>D7E9W4</accession>
<dbReference type="InterPro" id="IPR033479">
    <property type="entry name" value="dCache_1"/>
</dbReference>
<dbReference type="FunFam" id="1.10.287.130:FF:000038">
    <property type="entry name" value="Sensory transduction histidine kinase"/>
    <property type="match status" value="1"/>
</dbReference>
<dbReference type="OrthoDB" id="342253at2157"/>
<protein>
    <recommendedName>
        <fullName evidence="3">histidine kinase</fullName>
        <ecNumber evidence="3">2.7.13.3</ecNumber>
    </recommendedName>
</protein>
<sequence>MIFLGVFLVLASSSAVIISTVTEQQEDLAYKQSSRMAQSYANEIDADMRSYMTIAKTLSKTMENYESSNRTEVNQMLKDTLINNPKLVGTYVAFEPNAFDNNDSYYANKTGHDSTGRFIPYWNKLHGNVTLDPLQDYDTLNYYQLPKITKSEVVTEPYMYQGKMIVSFVSPIIEDGEFIGIAGTDATIKYIEKMLGKVEVFDSGYAFMVSRSGTIMTHPDKKEWTGKKNIGVIDSPRFSKMKNDIQNGTPGHIETLDPSTGNKVVMFYEPIKTGNFAVVLTVPKNEMLAGVFALGDRLIIISIISIIFMSGIAYLIARSVSSPIDKIVDDFKNITEDVINGKLDTRAETDIQIDFRPIPEGLNKIMRTVSSPVQETVNVTKQLSNGNLGARYNLDVKGDFKQFSDSLNMFAESLENIIDDSNTVLTAIQNEDFTRRVRVYGNGDFKTLTCGIENTRQSLYEITSKYKKVSEDLREYTKELKKSNQLRNELAKIIESSPVIAFLWNKDDSCSVNYVSNNVDQFGYDPDDFLSGSLNYADIIHPDDLENVKEKTVETITNCLEEFNHEYRILTKNGEVRWVDERTSSDFDENGNVTYLRGIVIDVTDKKQAEHALIEAKMIAESANRTKNEFLANVSHELRTPLNSIIGFSELMLTERRGELNEYQKHYLNNVKNSGYHLLSLINKILDISKIEAGKMDYNPQNLPIIDLVNDVSNTMHPQALNKNIELETITDKYLGNIYADENKLKEALYNLVTNAIKFTPERGKVTLQVNKLDGNIRFAVKDTGIGIPEDKQSDLFKPFTQIDTSASREYGGAGLGLALVKKFVEMHNGRIWIESEVNKGTAIYFTIPVK</sequence>
<dbReference type="Proteomes" id="UP000000391">
    <property type="component" value="Chromosome"/>
</dbReference>
<dbReference type="NCBIfam" id="TIGR00229">
    <property type="entry name" value="sensory_box"/>
    <property type="match status" value="1"/>
</dbReference>
<dbReference type="EC" id="2.7.13.3" evidence="3"/>
<dbReference type="Gene3D" id="3.30.450.20">
    <property type="entry name" value="PAS domain"/>
    <property type="match status" value="3"/>
</dbReference>
<dbReference type="Pfam" id="PF02743">
    <property type="entry name" value="dCache_1"/>
    <property type="match status" value="1"/>
</dbReference>
<dbReference type="GO" id="GO:0000155">
    <property type="term" value="F:phosphorelay sensor kinase activity"/>
    <property type="evidence" value="ECO:0007669"/>
    <property type="project" value="InterPro"/>
</dbReference>
<dbReference type="EMBL" id="CP002069">
    <property type="protein sequence ID" value="ADI74386.1"/>
    <property type="molecule type" value="Genomic_DNA"/>
</dbReference>
<dbReference type="SUPFAM" id="SSF55785">
    <property type="entry name" value="PYP-like sensor domain (PAS domain)"/>
    <property type="match status" value="1"/>
</dbReference>
<dbReference type="PROSITE" id="PS50109">
    <property type="entry name" value="HIS_KIN"/>
    <property type="match status" value="1"/>
</dbReference>
<dbReference type="Gene3D" id="3.30.565.10">
    <property type="entry name" value="Histidine kinase-like ATPase, C-terminal domain"/>
    <property type="match status" value="1"/>
</dbReference>
<evidence type="ECO:0000259" key="16">
    <source>
        <dbReference type="PROSITE" id="PS50112"/>
    </source>
</evidence>
<dbReference type="InterPro" id="IPR005467">
    <property type="entry name" value="His_kinase_dom"/>
</dbReference>
<dbReference type="AlphaFoldDB" id="D7E9W4"/>
<keyword evidence="14" id="KW-0175">Coiled coil</keyword>
<feature type="domain" description="Histidine kinase" evidence="15">
    <location>
        <begin position="633"/>
        <end position="851"/>
    </location>
</feature>
<dbReference type="PROSITE" id="PS50885">
    <property type="entry name" value="HAMP"/>
    <property type="match status" value="1"/>
</dbReference>
<name>D7E9W4_METEZ</name>
<dbReference type="Pfam" id="PF02518">
    <property type="entry name" value="HATPase_c"/>
    <property type="match status" value="1"/>
</dbReference>
<feature type="coiled-coil region" evidence="14">
    <location>
        <begin position="466"/>
        <end position="493"/>
    </location>
</feature>
<evidence type="ECO:0000256" key="1">
    <source>
        <dbReference type="ARBA" id="ARBA00000085"/>
    </source>
</evidence>
<evidence type="ECO:0000256" key="9">
    <source>
        <dbReference type="ARBA" id="ARBA00022777"/>
    </source>
</evidence>
<gene>
    <name evidence="19" type="ordered locus">Metev_1536</name>
</gene>
<dbReference type="RefSeq" id="WP_013194951.1">
    <property type="nucleotide sequence ID" value="NC_014253.1"/>
</dbReference>
<dbReference type="PANTHER" id="PTHR43711:SF31">
    <property type="entry name" value="HISTIDINE KINASE"/>
    <property type="match status" value="1"/>
</dbReference>
<dbReference type="GO" id="GO:0005524">
    <property type="term" value="F:ATP binding"/>
    <property type="evidence" value="ECO:0007669"/>
    <property type="project" value="UniProtKB-KW"/>
</dbReference>
<evidence type="ECO:0000256" key="6">
    <source>
        <dbReference type="ARBA" id="ARBA00022679"/>
    </source>
</evidence>
<evidence type="ECO:0000259" key="17">
    <source>
        <dbReference type="PROSITE" id="PS50113"/>
    </source>
</evidence>
<dbReference type="FunFam" id="3.30.565.10:FF:000023">
    <property type="entry name" value="PAS domain-containing sensor histidine kinase"/>
    <property type="match status" value="1"/>
</dbReference>
<dbReference type="SMART" id="SM00388">
    <property type="entry name" value="HisKA"/>
    <property type="match status" value="1"/>
</dbReference>
<dbReference type="SMART" id="SM00387">
    <property type="entry name" value="HATPase_c"/>
    <property type="match status" value="1"/>
</dbReference>
<proteinExistence type="predicted"/>
<dbReference type="InterPro" id="IPR000014">
    <property type="entry name" value="PAS"/>
</dbReference>
<evidence type="ECO:0000256" key="12">
    <source>
        <dbReference type="ARBA" id="ARBA00023012"/>
    </source>
</evidence>
<dbReference type="Pfam" id="PF18947">
    <property type="entry name" value="HAMP_2"/>
    <property type="match status" value="1"/>
</dbReference>
<dbReference type="PROSITE" id="PS50112">
    <property type="entry name" value="PAS"/>
    <property type="match status" value="1"/>
</dbReference>
<dbReference type="InterPro" id="IPR003594">
    <property type="entry name" value="HATPase_dom"/>
</dbReference>
<dbReference type="CDD" id="cd12912">
    <property type="entry name" value="PDC2_MCP_like"/>
    <property type="match status" value="1"/>
</dbReference>
<reference evidence="19 20" key="1">
    <citation type="submission" date="2010-06" db="EMBL/GenBank/DDBJ databases">
        <title>Complete sequence chromosome of Methanohalobium evestigatum Z-7303.</title>
        <authorList>
            <consortium name="US DOE Joint Genome Institute"/>
            <person name="Lucas S."/>
            <person name="Copeland A."/>
            <person name="Lapidus A."/>
            <person name="Cheng J.-F."/>
            <person name="Bruce D."/>
            <person name="Goodwin L."/>
            <person name="Pitluck S."/>
            <person name="Saunders E."/>
            <person name="Detter J.C."/>
            <person name="Han C."/>
            <person name="Tapia R."/>
            <person name="Land M."/>
            <person name="Hauser L."/>
            <person name="Kyrpides N."/>
            <person name="Mikhailova N."/>
            <person name="Sieprawska-Lupa M."/>
            <person name="Whitman W.B."/>
            <person name="Anderson I."/>
            <person name="Woyke T."/>
        </authorList>
    </citation>
    <scope>NUCLEOTIDE SEQUENCE [LARGE SCALE GENOMIC DNA]</scope>
    <source>
        <strain evidence="20">ATCC BAA-1072 / DSM 3721 / NBRC 107634 / OCM 161 / Z-7303</strain>
    </source>
</reference>
<dbReference type="SMART" id="SM00086">
    <property type="entry name" value="PAC"/>
    <property type="match status" value="1"/>
</dbReference>
<dbReference type="SUPFAM" id="SSF55874">
    <property type="entry name" value="ATPase domain of HSP90 chaperone/DNA topoisomerase II/histidine kinase"/>
    <property type="match status" value="1"/>
</dbReference>
<keyword evidence="9 19" id="KW-0418">Kinase</keyword>
<dbReference type="HOGENOM" id="CLU_013348_0_0_2"/>
<keyword evidence="4" id="KW-1003">Cell membrane</keyword>
<dbReference type="GO" id="GO:0005886">
    <property type="term" value="C:plasma membrane"/>
    <property type="evidence" value="ECO:0007669"/>
    <property type="project" value="UniProtKB-SubCell"/>
</dbReference>
<keyword evidence="7" id="KW-0812">Transmembrane</keyword>
<evidence type="ECO:0000256" key="11">
    <source>
        <dbReference type="ARBA" id="ARBA00022989"/>
    </source>
</evidence>
<dbReference type="PRINTS" id="PR00344">
    <property type="entry name" value="BCTRLSENSOR"/>
</dbReference>
<keyword evidence="20" id="KW-1185">Reference proteome</keyword>
<keyword evidence="5" id="KW-0597">Phosphoprotein</keyword>
<feature type="domain" description="HAMP" evidence="18">
    <location>
        <begin position="367"/>
        <end position="419"/>
    </location>
</feature>
<dbReference type="CDD" id="cd00082">
    <property type="entry name" value="HisKA"/>
    <property type="match status" value="1"/>
</dbReference>
<evidence type="ECO:0000256" key="13">
    <source>
        <dbReference type="ARBA" id="ARBA00023136"/>
    </source>
</evidence>
<dbReference type="InterPro" id="IPR003660">
    <property type="entry name" value="HAMP_dom"/>
</dbReference>
<keyword evidence="8" id="KW-0547">Nucleotide-binding</keyword>
<evidence type="ECO:0000256" key="5">
    <source>
        <dbReference type="ARBA" id="ARBA00022553"/>
    </source>
</evidence>
<evidence type="ECO:0000256" key="7">
    <source>
        <dbReference type="ARBA" id="ARBA00022692"/>
    </source>
</evidence>
<evidence type="ECO:0000256" key="10">
    <source>
        <dbReference type="ARBA" id="ARBA00022840"/>
    </source>
</evidence>
<dbReference type="InterPro" id="IPR004358">
    <property type="entry name" value="Sig_transdc_His_kin-like_C"/>
</dbReference>
<evidence type="ECO:0000256" key="8">
    <source>
        <dbReference type="ARBA" id="ARBA00022741"/>
    </source>
</evidence>
<keyword evidence="12" id="KW-0902">Two-component regulatory system</keyword>
<dbReference type="SUPFAM" id="SSF47384">
    <property type="entry name" value="Homodimeric domain of signal transducing histidine kinase"/>
    <property type="match status" value="1"/>
</dbReference>
<keyword evidence="13" id="KW-0472">Membrane</keyword>
<dbReference type="PROSITE" id="PS50113">
    <property type="entry name" value="PAC"/>
    <property type="match status" value="1"/>
</dbReference>
<dbReference type="Pfam" id="PF08447">
    <property type="entry name" value="PAS_3"/>
    <property type="match status" value="1"/>
</dbReference>
<keyword evidence="11" id="KW-1133">Transmembrane helix</keyword>
<dbReference type="InterPro" id="IPR003661">
    <property type="entry name" value="HisK_dim/P_dom"/>
</dbReference>
<dbReference type="InterPro" id="IPR036097">
    <property type="entry name" value="HisK_dim/P_sf"/>
</dbReference>
<keyword evidence="10" id="KW-0067">ATP-binding</keyword>
<feature type="domain" description="PAS" evidence="16">
    <location>
        <begin position="486"/>
        <end position="559"/>
    </location>
</feature>
<evidence type="ECO:0000259" key="18">
    <source>
        <dbReference type="PROSITE" id="PS50885"/>
    </source>
</evidence>
<dbReference type="Gene3D" id="1.20.120.1530">
    <property type="match status" value="2"/>
</dbReference>
<dbReference type="InterPro" id="IPR035965">
    <property type="entry name" value="PAS-like_dom_sf"/>
</dbReference>
<dbReference type="SUPFAM" id="SSF158472">
    <property type="entry name" value="HAMP domain-like"/>
    <property type="match status" value="1"/>
</dbReference>
<dbReference type="CDD" id="cd00130">
    <property type="entry name" value="PAS"/>
    <property type="match status" value="1"/>
</dbReference>
<dbReference type="KEGG" id="mev:Metev_1536"/>
<organism evidence="19 20">
    <name type="scientific">Methanohalobium evestigatum (strain ATCC BAA-1072 / DSM 3721 / NBRC 107634 / OCM 161 / Z-7303)</name>
    <dbReference type="NCBI Taxonomy" id="644295"/>
    <lineage>
        <taxon>Archaea</taxon>
        <taxon>Methanobacteriati</taxon>
        <taxon>Methanobacteriota</taxon>
        <taxon>Stenosarchaea group</taxon>
        <taxon>Methanomicrobia</taxon>
        <taxon>Methanosarcinales</taxon>
        <taxon>Methanosarcinaceae</taxon>
        <taxon>Methanohalobium</taxon>
    </lineage>
</organism>
<dbReference type="InterPro" id="IPR001610">
    <property type="entry name" value="PAC"/>
</dbReference>
<dbReference type="Gene3D" id="1.10.287.130">
    <property type="match status" value="1"/>
</dbReference>
<dbReference type="InterPro" id="IPR013655">
    <property type="entry name" value="PAS_fold_3"/>
</dbReference>
<keyword evidence="6" id="KW-0808">Transferase</keyword>
<dbReference type="CDD" id="cd12913">
    <property type="entry name" value="PDC1_MCP_like"/>
    <property type="match status" value="1"/>
</dbReference>
<dbReference type="PANTHER" id="PTHR43711">
    <property type="entry name" value="TWO-COMPONENT HISTIDINE KINASE"/>
    <property type="match status" value="1"/>
</dbReference>
<dbReference type="CDD" id="cd16922">
    <property type="entry name" value="HATPase_EvgS-ArcB-TorS-like"/>
    <property type="match status" value="1"/>
</dbReference>
<evidence type="ECO:0000259" key="15">
    <source>
        <dbReference type="PROSITE" id="PS50109"/>
    </source>
</evidence>
<evidence type="ECO:0000256" key="2">
    <source>
        <dbReference type="ARBA" id="ARBA00004651"/>
    </source>
</evidence>
<comment type="catalytic activity">
    <reaction evidence="1">
        <text>ATP + protein L-histidine = ADP + protein N-phospho-L-histidine.</text>
        <dbReference type="EC" id="2.7.13.3"/>
    </reaction>
</comment>
<comment type="subcellular location">
    <subcellularLocation>
        <location evidence="2">Cell membrane</location>
        <topology evidence="2">Multi-pass membrane protein</topology>
    </subcellularLocation>
</comment>
<dbReference type="InterPro" id="IPR036890">
    <property type="entry name" value="HATPase_C_sf"/>
</dbReference>
<dbReference type="GeneID" id="9347176"/>